<feature type="compositionally biased region" description="Pro residues" evidence="13">
    <location>
        <begin position="505"/>
        <end position="517"/>
    </location>
</feature>
<keyword evidence="7 12" id="KW-0378">Hydrolase</keyword>
<protein>
    <recommendedName>
        <fullName evidence="4 12">Endopolyphosphatase</fullName>
        <ecNumber evidence="3 12">3.6.1.10</ecNumber>
    </recommendedName>
</protein>
<evidence type="ECO:0000256" key="3">
    <source>
        <dbReference type="ARBA" id="ARBA00012459"/>
    </source>
</evidence>
<feature type="chain" id="PRO_5034748703" description="Endopolyphosphatase" evidence="14">
    <location>
        <begin position="18"/>
        <end position="691"/>
    </location>
</feature>
<dbReference type="GO" id="GO:0004309">
    <property type="term" value="F:exopolyphosphatase activity"/>
    <property type="evidence" value="ECO:0007669"/>
    <property type="project" value="TreeGrafter"/>
</dbReference>
<evidence type="ECO:0000256" key="8">
    <source>
        <dbReference type="ARBA" id="ARBA00022968"/>
    </source>
</evidence>
<name>A0A8H3FQA6_9LECA</name>
<feature type="region of interest" description="Disordered" evidence="13">
    <location>
        <begin position="640"/>
        <end position="660"/>
    </location>
</feature>
<keyword evidence="16" id="KW-1185">Reference proteome</keyword>
<comment type="subcellular location">
    <subcellularLocation>
        <location evidence="1">Vacuole membrane</location>
        <topology evidence="1">Single-pass type II membrane protein</topology>
    </subcellularLocation>
</comment>
<dbReference type="OrthoDB" id="348678at2759"/>
<evidence type="ECO:0000256" key="1">
    <source>
        <dbReference type="ARBA" id="ARBA00004576"/>
    </source>
</evidence>
<dbReference type="PIRSF" id="PIRSF027093">
    <property type="entry name" value="EndopolyPtase_N1"/>
    <property type="match status" value="1"/>
</dbReference>
<organism evidence="15 16">
    <name type="scientific">Imshaugia aleurites</name>
    <dbReference type="NCBI Taxonomy" id="172621"/>
    <lineage>
        <taxon>Eukaryota</taxon>
        <taxon>Fungi</taxon>
        <taxon>Dikarya</taxon>
        <taxon>Ascomycota</taxon>
        <taxon>Pezizomycotina</taxon>
        <taxon>Lecanoromycetes</taxon>
        <taxon>OSLEUM clade</taxon>
        <taxon>Lecanoromycetidae</taxon>
        <taxon>Lecanorales</taxon>
        <taxon>Lecanorineae</taxon>
        <taxon>Parmeliaceae</taxon>
        <taxon>Imshaugia</taxon>
    </lineage>
</organism>
<evidence type="ECO:0000256" key="2">
    <source>
        <dbReference type="ARBA" id="ARBA00010399"/>
    </source>
</evidence>
<comment type="caution">
    <text evidence="15">The sequence shown here is derived from an EMBL/GenBank/DDBJ whole genome shotgun (WGS) entry which is preliminary data.</text>
</comment>
<dbReference type="Proteomes" id="UP000664534">
    <property type="component" value="Unassembled WGS sequence"/>
</dbReference>
<dbReference type="GO" id="GO:0005774">
    <property type="term" value="C:vacuolar membrane"/>
    <property type="evidence" value="ECO:0007669"/>
    <property type="project" value="UniProtKB-SubCell"/>
</dbReference>
<keyword evidence="5 12" id="KW-0926">Vacuole</keyword>
<dbReference type="PANTHER" id="PTHR10340:SF55">
    <property type="entry name" value="ENDOPOLYPHOSPHATASE"/>
    <property type="match status" value="1"/>
</dbReference>
<evidence type="ECO:0000256" key="9">
    <source>
        <dbReference type="ARBA" id="ARBA00022989"/>
    </source>
</evidence>
<dbReference type="PANTHER" id="PTHR10340">
    <property type="entry name" value="SPHINGOMYELIN PHOSPHODIESTERASE"/>
    <property type="match status" value="1"/>
</dbReference>
<keyword evidence="9" id="KW-1133">Transmembrane helix</keyword>
<keyword evidence="11" id="KW-0325">Glycoprotein</keyword>
<comment type="similarity">
    <text evidence="2">Belongs to the endopolyphosphatase PPN1 family.</text>
</comment>
<dbReference type="InterPro" id="IPR012358">
    <property type="entry name" value="EndopolyPtase_N1"/>
</dbReference>
<keyword evidence="14" id="KW-0732">Signal</keyword>
<evidence type="ECO:0000256" key="14">
    <source>
        <dbReference type="SAM" id="SignalP"/>
    </source>
</evidence>
<dbReference type="InterPro" id="IPR029052">
    <property type="entry name" value="Metallo-depent_PP-like"/>
</dbReference>
<evidence type="ECO:0000313" key="16">
    <source>
        <dbReference type="Proteomes" id="UP000664534"/>
    </source>
</evidence>
<feature type="signal peptide" evidence="14">
    <location>
        <begin position="1"/>
        <end position="17"/>
    </location>
</feature>
<evidence type="ECO:0000256" key="5">
    <source>
        <dbReference type="ARBA" id="ARBA00022554"/>
    </source>
</evidence>
<dbReference type="GO" id="GO:0000324">
    <property type="term" value="C:fungal-type vacuole"/>
    <property type="evidence" value="ECO:0007669"/>
    <property type="project" value="TreeGrafter"/>
</dbReference>
<proteinExistence type="inferred from homology"/>
<dbReference type="EMBL" id="CAJPDT010000052">
    <property type="protein sequence ID" value="CAF9929202.1"/>
    <property type="molecule type" value="Genomic_DNA"/>
</dbReference>
<reference evidence="15" key="1">
    <citation type="submission" date="2021-03" db="EMBL/GenBank/DDBJ databases">
        <authorList>
            <person name="Tagirdzhanova G."/>
        </authorList>
    </citation>
    <scope>NUCLEOTIDE SEQUENCE</scope>
</reference>
<evidence type="ECO:0000256" key="7">
    <source>
        <dbReference type="ARBA" id="ARBA00022801"/>
    </source>
</evidence>
<dbReference type="GO" id="GO:0000298">
    <property type="term" value="F:endopolyphosphatase activity"/>
    <property type="evidence" value="ECO:0007669"/>
    <property type="project" value="UniProtKB-EC"/>
</dbReference>
<evidence type="ECO:0000313" key="15">
    <source>
        <dbReference type="EMBL" id="CAF9929202.1"/>
    </source>
</evidence>
<gene>
    <name evidence="15" type="primary">PPN1</name>
    <name evidence="15" type="ORF">IMSHALPRED_007851</name>
</gene>
<accession>A0A8H3FQA6</accession>
<dbReference type="GO" id="GO:0006798">
    <property type="term" value="P:polyphosphate catabolic process"/>
    <property type="evidence" value="ECO:0007669"/>
    <property type="project" value="TreeGrafter"/>
</dbReference>
<evidence type="ECO:0000256" key="12">
    <source>
        <dbReference type="PIRNR" id="PIRNR027093"/>
    </source>
</evidence>
<feature type="region of interest" description="Disordered" evidence="13">
    <location>
        <begin position="482"/>
        <end position="518"/>
    </location>
</feature>
<dbReference type="InterPro" id="IPR041805">
    <property type="entry name" value="ASMase/PPN1_MPP"/>
</dbReference>
<dbReference type="SUPFAM" id="SSF56300">
    <property type="entry name" value="Metallo-dependent phosphatases"/>
    <property type="match status" value="1"/>
</dbReference>
<sequence>MFLHWLATTLFLSYATSFPTIQKALIPESLDEQPRAPLQDLVKHKGLHGRFLHITDFHPDHFYETYSSTEEDAVCHRGNGSAGVFGAETTDCDSPLTLVNATFDWIKDNLKDTIDFVIWTGDSSRHDSDEKIPRTEKEIISTNKLLVNKFEEVFGKTDDTDPRDGLTIPLVPNFGNNDIMPHNIMQPGPNRWTQSYLNVWRKFIPEEQRHGFSTGGWFFVEVIPNRLAVFSLNTMYFFEHNTAVDGCAERSDPGYQQMEWLRIQLQFLRKRGMKAILMGHVPPARTEAKLLWDETCWQKYTLWLQQYRDVVVGSLYGHMNIDHFLLQDHEDISKKALRGKTESITRTALDDEMTIQSAAGYLTELRAGWSQIPDAPKTKSRSSSGCGYFYDLFESITRKKKPKKSKEDKYLEKIGGEWAERYSLSLVSASVVPNYFPTLRVIEYNITGLDDLPVSHANCLENMTLQEVEEAHCFIQNADEDPTEIEQKKSKKRKGKKKKPKFTTPKPPSKSAPPGPAYSPQTLSWLGYQQYFANLTRINDDFGQEQVVGEKGWHNGKYSGKKPHKDKLKHHNKFEYEIEYDTRNDSVFGLKDLTVRSYLDLAGRIGQYKPPKGDRIEDIEEIDPEDIENSENGADVVACKDNELAPSKKKHKKHGKKHKHRKAINKVWFTFVNRAFVGARDDDELHDEFGQ</sequence>
<feature type="compositionally biased region" description="Basic residues" evidence="13">
    <location>
        <begin position="489"/>
        <end position="501"/>
    </location>
</feature>
<dbReference type="CDD" id="cd00842">
    <property type="entry name" value="MPP_ASMase"/>
    <property type="match status" value="1"/>
</dbReference>
<comment type="function">
    <text evidence="12">Catalyzes the hydrolysis of inorganic polyphosphate (polyP) chains of many hundreds of phosphate residues into shorter lengths.</text>
</comment>
<keyword evidence="6" id="KW-0812">Transmembrane</keyword>
<evidence type="ECO:0000256" key="10">
    <source>
        <dbReference type="ARBA" id="ARBA00023136"/>
    </source>
</evidence>
<comment type="catalytic activity">
    <reaction evidence="12">
        <text>[phosphate](n+1) + n H2O = (n+1) phosphate + n H(+)</text>
        <dbReference type="Rhea" id="RHEA:22452"/>
        <dbReference type="Rhea" id="RHEA-COMP:14280"/>
        <dbReference type="ChEBI" id="CHEBI:15377"/>
        <dbReference type="ChEBI" id="CHEBI:15378"/>
        <dbReference type="ChEBI" id="CHEBI:16838"/>
        <dbReference type="ChEBI" id="CHEBI:43474"/>
        <dbReference type="EC" id="3.6.1.10"/>
    </reaction>
</comment>
<evidence type="ECO:0000256" key="6">
    <source>
        <dbReference type="ARBA" id="ARBA00022692"/>
    </source>
</evidence>
<dbReference type="FunFam" id="3.60.21.10:FF:000082">
    <property type="entry name" value="Endopolyphosphatase"/>
    <property type="match status" value="1"/>
</dbReference>
<evidence type="ECO:0000256" key="11">
    <source>
        <dbReference type="ARBA" id="ARBA00023180"/>
    </source>
</evidence>
<dbReference type="AlphaFoldDB" id="A0A8H3FQA6"/>
<feature type="compositionally biased region" description="Basic residues" evidence="13">
    <location>
        <begin position="647"/>
        <end position="660"/>
    </location>
</feature>
<dbReference type="EC" id="3.6.1.10" evidence="3 12"/>
<evidence type="ECO:0000256" key="4">
    <source>
        <dbReference type="ARBA" id="ARBA00014458"/>
    </source>
</evidence>
<dbReference type="GO" id="GO:0008081">
    <property type="term" value="F:phosphoric diester hydrolase activity"/>
    <property type="evidence" value="ECO:0007669"/>
    <property type="project" value="TreeGrafter"/>
</dbReference>
<evidence type="ECO:0000256" key="13">
    <source>
        <dbReference type="SAM" id="MobiDB-lite"/>
    </source>
</evidence>
<keyword evidence="10 12" id="KW-0472">Membrane</keyword>
<keyword evidence="8" id="KW-0735">Signal-anchor</keyword>